<gene>
    <name evidence="2" type="ORF">Mth01_00900</name>
</gene>
<keyword evidence="3" id="KW-1185">Reference proteome</keyword>
<comment type="caution">
    <text evidence="2">The sequence shown here is derived from an EMBL/GenBank/DDBJ whole genome shotgun (WGS) entry which is preliminary data.</text>
</comment>
<proteinExistence type="predicted"/>
<feature type="region of interest" description="Disordered" evidence="1">
    <location>
        <begin position="48"/>
        <end position="70"/>
    </location>
</feature>
<evidence type="ECO:0000256" key="1">
    <source>
        <dbReference type="SAM" id="MobiDB-lite"/>
    </source>
</evidence>
<evidence type="ECO:0000313" key="3">
    <source>
        <dbReference type="Proteomes" id="UP000610966"/>
    </source>
</evidence>
<dbReference type="Proteomes" id="UP000610966">
    <property type="component" value="Unassembled WGS sequence"/>
</dbReference>
<organism evidence="2 3">
    <name type="scientific">Sphaerimonospora thailandensis</name>
    <dbReference type="NCBI Taxonomy" id="795644"/>
    <lineage>
        <taxon>Bacteria</taxon>
        <taxon>Bacillati</taxon>
        <taxon>Actinomycetota</taxon>
        <taxon>Actinomycetes</taxon>
        <taxon>Streptosporangiales</taxon>
        <taxon>Streptosporangiaceae</taxon>
        <taxon>Sphaerimonospora</taxon>
    </lineage>
</organism>
<feature type="compositionally biased region" description="Low complexity" evidence="1">
    <location>
        <begin position="7"/>
        <end position="29"/>
    </location>
</feature>
<accession>A0A8J3R2I2</accession>
<dbReference type="RefSeq" id="WP_204009560.1">
    <property type="nucleotide sequence ID" value="NZ_BOOG01000002.1"/>
</dbReference>
<reference evidence="2" key="1">
    <citation type="submission" date="2021-01" db="EMBL/GenBank/DDBJ databases">
        <title>Whole genome shotgun sequence of Sphaerimonospora thailandensis NBRC 107569.</title>
        <authorList>
            <person name="Komaki H."/>
            <person name="Tamura T."/>
        </authorList>
    </citation>
    <scope>NUCLEOTIDE SEQUENCE</scope>
    <source>
        <strain evidence="2">NBRC 107569</strain>
    </source>
</reference>
<dbReference type="EMBL" id="BOOG01000002">
    <property type="protein sequence ID" value="GIH67837.1"/>
    <property type="molecule type" value="Genomic_DNA"/>
</dbReference>
<feature type="compositionally biased region" description="Acidic residues" evidence="1">
    <location>
        <begin position="52"/>
        <end position="61"/>
    </location>
</feature>
<evidence type="ECO:0000313" key="2">
    <source>
        <dbReference type="EMBL" id="GIH67837.1"/>
    </source>
</evidence>
<dbReference type="AlphaFoldDB" id="A0A8J3R2I2"/>
<name>A0A8J3R2I2_9ACTN</name>
<sequence length="152" mass="16514">MTHASFSVASARATSSPTASSPAANAQPTRPARGALSAAAERMLGILAEAEDKAEAEDEDCPGVSPHPAVPLPGRTAFRWIEESLGQRGRVIEHTCGCVMTVYELISYGGTYQICRCTLPRPGVPAVSWTAERWGRREAYEWWRRLLTGQAR</sequence>
<feature type="region of interest" description="Disordered" evidence="1">
    <location>
        <begin position="1"/>
        <end position="36"/>
    </location>
</feature>
<protein>
    <submittedName>
        <fullName evidence="2">Uncharacterized protein</fullName>
    </submittedName>
</protein>